<accession>A0A8T3D5C8</accession>
<keyword evidence="2" id="KW-1185">Reference proteome</keyword>
<reference evidence="1" key="1">
    <citation type="submission" date="2021-01" db="EMBL/GenBank/DDBJ databases">
        <authorList>
            <person name="Zahm M."/>
            <person name="Roques C."/>
            <person name="Cabau C."/>
            <person name="Klopp C."/>
            <person name="Donnadieu C."/>
            <person name="Jouanno E."/>
            <person name="Lampietro C."/>
            <person name="Louis A."/>
            <person name="Herpin A."/>
            <person name="Echchiki A."/>
            <person name="Berthelot C."/>
            <person name="Parey E."/>
            <person name="Roest-Crollius H."/>
            <person name="Braasch I."/>
            <person name="Postlethwait J."/>
            <person name="Bobe J."/>
            <person name="Montfort J."/>
            <person name="Bouchez O."/>
            <person name="Begum T."/>
            <person name="Mejri S."/>
            <person name="Adams A."/>
            <person name="Chen W.-J."/>
            <person name="Guiguen Y."/>
        </authorList>
    </citation>
    <scope>NUCLEOTIDE SEQUENCE</scope>
    <source>
        <tissue evidence="1">Blood</tissue>
    </source>
</reference>
<evidence type="ECO:0000313" key="2">
    <source>
        <dbReference type="Proteomes" id="UP000829720"/>
    </source>
</evidence>
<dbReference type="EMBL" id="JAERUA010000013">
    <property type="protein sequence ID" value="KAI1891506.1"/>
    <property type="molecule type" value="Genomic_DNA"/>
</dbReference>
<comment type="caution">
    <text evidence="1">The sequence shown here is derived from an EMBL/GenBank/DDBJ whole genome shotgun (WGS) entry which is preliminary data.</text>
</comment>
<gene>
    <name evidence="1" type="ORF">AGOR_G00144510</name>
</gene>
<organism evidence="1 2">
    <name type="scientific">Albula goreensis</name>
    <dbReference type="NCBI Taxonomy" id="1534307"/>
    <lineage>
        <taxon>Eukaryota</taxon>
        <taxon>Metazoa</taxon>
        <taxon>Chordata</taxon>
        <taxon>Craniata</taxon>
        <taxon>Vertebrata</taxon>
        <taxon>Euteleostomi</taxon>
        <taxon>Actinopterygii</taxon>
        <taxon>Neopterygii</taxon>
        <taxon>Teleostei</taxon>
        <taxon>Albuliformes</taxon>
        <taxon>Albulidae</taxon>
        <taxon>Albula</taxon>
    </lineage>
</organism>
<dbReference type="Proteomes" id="UP000829720">
    <property type="component" value="Unassembled WGS sequence"/>
</dbReference>
<protein>
    <submittedName>
        <fullName evidence="1">Uncharacterized protein</fullName>
    </submittedName>
</protein>
<dbReference type="AlphaFoldDB" id="A0A8T3D5C8"/>
<evidence type="ECO:0000313" key="1">
    <source>
        <dbReference type="EMBL" id="KAI1891506.1"/>
    </source>
</evidence>
<sequence length="125" mass="13754">MGQMLAVSYNSSAEILRISAALEVSDASVTCAPPLSSGNAGMCIILPLIKNGEPLRHSEAATSWKQLRAAVHLKAHVHKYKLVTTRDLIKRRALSVILVSHPHTHCRREHELSGKKLRSSFAFFS</sequence>
<name>A0A8T3D5C8_9TELE</name>
<proteinExistence type="predicted"/>